<comment type="function">
    <text evidence="12 13">RNA polymerase that catalyzes the synthesis of short RNA molecules used as primers for DNA polymerase during DNA replication.</text>
</comment>
<comment type="catalytic activity">
    <reaction evidence="12">
        <text>ssDNA + n NTP = ssDNA/pppN(pN)n-1 hybrid + (n-1) diphosphate.</text>
        <dbReference type="EC" id="2.7.7.101"/>
    </reaction>
</comment>
<dbReference type="InterPro" id="IPR006295">
    <property type="entry name" value="DNA_primase_DnaG"/>
</dbReference>
<evidence type="ECO:0000256" key="4">
    <source>
        <dbReference type="ARBA" id="ARBA00022695"/>
    </source>
</evidence>
<keyword evidence="5 12" id="KW-0235">DNA replication</keyword>
<proteinExistence type="inferred from homology"/>
<evidence type="ECO:0000313" key="17">
    <source>
        <dbReference type="Proteomes" id="UP000051655"/>
    </source>
</evidence>
<keyword evidence="6 12" id="KW-0479">Metal-binding</keyword>
<dbReference type="GO" id="GO:0006269">
    <property type="term" value="P:DNA replication, synthesis of primer"/>
    <property type="evidence" value="ECO:0007669"/>
    <property type="project" value="UniProtKB-UniRule"/>
</dbReference>
<dbReference type="InterPro" id="IPR034151">
    <property type="entry name" value="TOPRIM_DnaG_bac"/>
</dbReference>
<feature type="zinc finger region" description="CHC2-type" evidence="12 14">
    <location>
        <begin position="24"/>
        <end position="48"/>
    </location>
</feature>
<protein>
    <recommendedName>
        <fullName evidence="12 13">DNA primase</fullName>
        <ecNumber evidence="12">2.7.7.101</ecNumber>
    </recommendedName>
</protein>
<evidence type="ECO:0000256" key="3">
    <source>
        <dbReference type="ARBA" id="ARBA00022679"/>
    </source>
</evidence>
<dbReference type="PANTHER" id="PTHR30313">
    <property type="entry name" value="DNA PRIMASE"/>
    <property type="match status" value="1"/>
</dbReference>
<dbReference type="Pfam" id="PF08275">
    <property type="entry name" value="DNAG_N"/>
    <property type="match status" value="1"/>
</dbReference>
<reference evidence="16 17" key="1">
    <citation type="journal article" date="2015" name="Genome Announc.">
        <title>Expanding the biotechnology potential of lactobacilli through comparative genomics of 213 strains and associated genera.</title>
        <authorList>
            <person name="Sun Z."/>
            <person name="Harris H.M."/>
            <person name="McCann A."/>
            <person name="Guo C."/>
            <person name="Argimon S."/>
            <person name="Zhang W."/>
            <person name="Yang X."/>
            <person name="Jeffery I.B."/>
            <person name="Cooney J.C."/>
            <person name="Kagawa T.F."/>
            <person name="Liu W."/>
            <person name="Song Y."/>
            <person name="Salvetti E."/>
            <person name="Wrobel A."/>
            <person name="Rasinkangas P."/>
            <person name="Parkhill J."/>
            <person name="Rea M.C."/>
            <person name="O'Sullivan O."/>
            <person name="Ritari J."/>
            <person name="Douillard F.P."/>
            <person name="Paul Ross R."/>
            <person name="Yang R."/>
            <person name="Briner A.E."/>
            <person name="Felis G.E."/>
            <person name="de Vos W.M."/>
            <person name="Barrangou R."/>
            <person name="Klaenhammer T.R."/>
            <person name="Caufield P.W."/>
            <person name="Cui Y."/>
            <person name="Zhang H."/>
            <person name="O'Toole P.W."/>
        </authorList>
    </citation>
    <scope>NUCLEOTIDE SEQUENCE [LARGE SCALE GENOMIC DNA]</scope>
    <source>
        <strain evidence="16 17">DSM 20593</strain>
    </source>
</reference>
<dbReference type="PIRSF" id="PIRSF002811">
    <property type="entry name" value="DnaG"/>
    <property type="match status" value="1"/>
</dbReference>
<comment type="similarity">
    <text evidence="12 13">Belongs to the DnaG primase family.</text>
</comment>
<dbReference type="Pfam" id="PF13155">
    <property type="entry name" value="Toprim_2"/>
    <property type="match status" value="1"/>
</dbReference>
<evidence type="ECO:0000256" key="14">
    <source>
        <dbReference type="PIRSR" id="PIRSR002811-1"/>
    </source>
</evidence>
<dbReference type="SUPFAM" id="SSF56731">
    <property type="entry name" value="DNA primase core"/>
    <property type="match status" value="1"/>
</dbReference>
<evidence type="ECO:0000256" key="2">
    <source>
        <dbReference type="ARBA" id="ARBA00022515"/>
    </source>
</evidence>
<evidence type="ECO:0000256" key="7">
    <source>
        <dbReference type="ARBA" id="ARBA00022771"/>
    </source>
</evidence>
<dbReference type="GO" id="GO:0005737">
    <property type="term" value="C:cytoplasm"/>
    <property type="evidence" value="ECO:0007669"/>
    <property type="project" value="TreeGrafter"/>
</dbReference>
<dbReference type="InterPro" id="IPR006171">
    <property type="entry name" value="TOPRIM_dom"/>
</dbReference>
<keyword evidence="2 12" id="KW-0639">Primosome</keyword>
<evidence type="ECO:0000256" key="8">
    <source>
        <dbReference type="ARBA" id="ARBA00022833"/>
    </source>
</evidence>
<keyword evidence="17" id="KW-1185">Reference proteome</keyword>
<dbReference type="SUPFAM" id="SSF57783">
    <property type="entry name" value="Zinc beta-ribbon"/>
    <property type="match status" value="1"/>
</dbReference>
<keyword evidence="11 12" id="KW-0804">Transcription</keyword>
<dbReference type="Pfam" id="PF10410">
    <property type="entry name" value="DnaB_bind"/>
    <property type="match status" value="1"/>
</dbReference>
<dbReference type="HAMAP" id="MF_00974">
    <property type="entry name" value="DNA_primase_DnaG"/>
    <property type="match status" value="1"/>
</dbReference>
<dbReference type="InterPro" id="IPR050219">
    <property type="entry name" value="DnaG_primase"/>
</dbReference>
<dbReference type="GO" id="GO:1990077">
    <property type="term" value="C:primosome complex"/>
    <property type="evidence" value="ECO:0007669"/>
    <property type="project" value="UniProtKB-KW"/>
</dbReference>
<dbReference type="EMBL" id="JQBP01000001">
    <property type="protein sequence ID" value="KRN75821.1"/>
    <property type="molecule type" value="Genomic_DNA"/>
</dbReference>
<dbReference type="NCBIfam" id="TIGR01391">
    <property type="entry name" value="dnaG"/>
    <property type="match status" value="1"/>
</dbReference>
<dbReference type="AlphaFoldDB" id="A0A0R2JP51"/>
<accession>A0A0R2JP51</accession>
<organism evidence="16 17">
    <name type="scientific">Weissella kandleri</name>
    <dbReference type="NCBI Taxonomy" id="1616"/>
    <lineage>
        <taxon>Bacteria</taxon>
        <taxon>Bacillati</taxon>
        <taxon>Bacillota</taxon>
        <taxon>Bacilli</taxon>
        <taxon>Lactobacillales</taxon>
        <taxon>Lactobacillaceae</taxon>
        <taxon>Weissella</taxon>
    </lineage>
</organism>
<sequence length="604" mass="68609">MNIVDVISPYVTLKKQGRNFFGKCPWHEERTPSFSVNEEKQIFHCFSCGRGGNVYTFLMEKEDLTFVQAVAQVAEQSGIELDASYTADNQAKQSQISAQDRAILTLYDDAMHFYHYLLLNTAVGDAALAYLHRRGLDDSTIDTYMLGYAPAGDALFQYFKEKNIDYQLLRDSELFIEWDDGSLHDRFVDRVLFTIRNQSGAPIAFSGRRMSQDDSVAKYMNSPESSIFDKSNELFNLDLAKGSIRKTKSVILFEGFMDVIAAFQTGVTNGVASMGTSLTQKQVQRLGRMAQGITIAYDADTAGQAASLRALNLIEQNSAAKPQILHIPDGLDPDEYVRQKGVEAFQQVLKHNLEDPVAFSLRYFRQDYNLQNQNDIFNYLEQVLPVVAGVKEPLVRQTYLKRLADEFDVSLDGLEEQLRHLLLQKTAQGRANDNKMRANQVNLAESGAQRTPQLSGIEQAERILLAWMLKDQDVWLMVTREPDFQFIDVIYETIFLLAENYKETNQLTTIDNLANFMNFVKEPELSRMVAEFDNVNPALMQDKSQVPEYIQVIVKTAPLQQQIAQKKRALSEAKQMHNDSSINQLSMELLTLLRKQQAKDLANQ</sequence>
<dbReference type="PATRIC" id="fig|1616.3.peg.325"/>
<dbReference type="InterPro" id="IPR013264">
    <property type="entry name" value="DNAG_N"/>
</dbReference>
<keyword evidence="4 12" id="KW-0548">Nucleotidyltransferase</keyword>
<name>A0A0R2JP51_9LACO</name>
<dbReference type="InterPro" id="IPR019475">
    <property type="entry name" value="DNA_primase_DnaB-bd"/>
</dbReference>
<dbReference type="GO" id="GO:0008270">
    <property type="term" value="F:zinc ion binding"/>
    <property type="evidence" value="ECO:0007669"/>
    <property type="project" value="UniProtKB-UniRule"/>
</dbReference>
<keyword evidence="9" id="KW-0460">Magnesium</keyword>
<dbReference type="Gene3D" id="3.90.980.10">
    <property type="entry name" value="DNA primase, catalytic core, N-terminal domain"/>
    <property type="match status" value="1"/>
</dbReference>
<dbReference type="EC" id="2.7.7.101" evidence="12"/>
<comment type="cofactor">
    <cofactor evidence="12 13 14">
        <name>Zn(2+)</name>
        <dbReference type="ChEBI" id="CHEBI:29105"/>
    </cofactor>
    <text evidence="12 13 14">Binds 1 zinc ion per monomer.</text>
</comment>
<dbReference type="InterPro" id="IPR016136">
    <property type="entry name" value="DNA_helicase_N/primase_C"/>
</dbReference>
<evidence type="ECO:0000259" key="15">
    <source>
        <dbReference type="PROSITE" id="PS50880"/>
    </source>
</evidence>
<dbReference type="Pfam" id="PF01807">
    <property type="entry name" value="Zn_ribbon_DnaG"/>
    <property type="match status" value="1"/>
</dbReference>
<dbReference type="Gene3D" id="1.10.860.10">
    <property type="entry name" value="DNAb Helicase, Chain A"/>
    <property type="match status" value="1"/>
</dbReference>
<dbReference type="PROSITE" id="PS50880">
    <property type="entry name" value="TOPRIM"/>
    <property type="match status" value="1"/>
</dbReference>
<dbReference type="Gene3D" id="3.90.580.10">
    <property type="entry name" value="Zinc finger, CHC2-type domain"/>
    <property type="match status" value="1"/>
</dbReference>
<comment type="subunit">
    <text evidence="12">Monomer. Interacts with DnaB.</text>
</comment>
<keyword evidence="10 12" id="KW-0238">DNA-binding</keyword>
<dbReference type="InterPro" id="IPR036977">
    <property type="entry name" value="DNA_primase_Znf_CHC2"/>
</dbReference>
<dbReference type="FunFam" id="3.90.580.10:FF:000001">
    <property type="entry name" value="DNA primase"/>
    <property type="match status" value="1"/>
</dbReference>
<dbReference type="SMART" id="SM00493">
    <property type="entry name" value="TOPRIM"/>
    <property type="match status" value="1"/>
</dbReference>
<dbReference type="InterPro" id="IPR002694">
    <property type="entry name" value="Znf_CHC2"/>
</dbReference>
<comment type="domain">
    <text evidence="12">Contains an N-terminal zinc-binding domain, a central core domain that contains the primase activity, and a C-terminal DnaB-binding domain.</text>
</comment>
<evidence type="ECO:0000313" key="16">
    <source>
        <dbReference type="EMBL" id="KRN75821.1"/>
    </source>
</evidence>
<gene>
    <name evidence="12" type="primary">dnaG</name>
    <name evidence="16" type="ORF">IV73_GL000320</name>
</gene>
<evidence type="ECO:0000256" key="11">
    <source>
        <dbReference type="ARBA" id="ARBA00023163"/>
    </source>
</evidence>
<dbReference type="SMART" id="SM00400">
    <property type="entry name" value="ZnF_CHCC"/>
    <property type="match status" value="1"/>
</dbReference>
<evidence type="ECO:0000256" key="5">
    <source>
        <dbReference type="ARBA" id="ARBA00022705"/>
    </source>
</evidence>
<dbReference type="GO" id="GO:0003677">
    <property type="term" value="F:DNA binding"/>
    <property type="evidence" value="ECO:0007669"/>
    <property type="project" value="UniProtKB-KW"/>
</dbReference>
<dbReference type="Gene3D" id="3.40.1360.10">
    <property type="match status" value="1"/>
</dbReference>
<keyword evidence="8 12" id="KW-0862">Zinc</keyword>
<evidence type="ECO:0000256" key="12">
    <source>
        <dbReference type="HAMAP-Rule" id="MF_00974"/>
    </source>
</evidence>
<keyword evidence="7 12" id="KW-0863">Zinc-finger</keyword>
<evidence type="ECO:0000256" key="10">
    <source>
        <dbReference type="ARBA" id="ARBA00023125"/>
    </source>
</evidence>
<evidence type="ECO:0000256" key="13">
    <source>
        <dbReference type="PIRNR" id="PIRNR002811"/>
    </source>
</evidence>
<feature type="domain" description="Toprim" evidence="15">
    <location>
        <begin position="248"/>
        <end position="332"/>
    </location>
</feature>
<dbReference type="GO" id="GO:0000428">
    <property type="term" value="C:DNA-directed RNA polymerase complex"/>
    <property type="evidence" value="ECO:0007669"/>
    <property type="project" value="UniProtKB-KW"/>
</dbReference>
<dbReference type="GO" id="GO:0003899">
    <property type="term" value="F:DNA-directed RNA polymerase activity"/>
    <property type="evidence" value="ECO:0007669"/>
    <property type="project" value="UniProtKB-UniRule"/>
</dbReference>
<dbReference type="InterPro" id="IPR030846">
    <property type="entry name" value="DnaG_bac"/>
</dbReference>
<dbReference type="PANTHER" id="PTHR30313:SF2">
    <property type="entry name" value="DNA PRIMASE"/>
    <property type="match status" value="1"/>
</dbReference>
<keyword evidence="1 12" id="KW-0240">DNA-directed RNA polymerase</keyword>
<dbReference type="STRING" id="1616.IV73_GL000320"/>
<comment type="caution">
    <text evidence="16">The sequence shown here is derived from an EMBL/GenBank/DDBJ whole genome shotgun (WGS) entry which is preliminary data.</text>
</comment>
<evidence type="ECO:0000256" key="1">
    <source>
        <dbReference type="ARBA" id="ARBA00022478"/>
    </source>
</evidence>
<dbReference type="InterPro" id="IPR037068">
    <property type="entry name" value="DNA_primase_core_N_sf"/>
</dbReference>
<keyword evidence="3 12" id="KW-0808">Transferase</keyword>
<dbReference type="CDD" id="cd03364">
    <property type="entry name" value="TOPRIM_DnaG_primases"/>
    <property type="match status" value="1"/>
</dbReference>
<evidence type="ECO:0000256" key="9">
    <source>
        <dbReference type="ARBA" id="ARBA00022842"/>
    </source>
</evidence>
<dbReference type="Proteomes" id="UP000051655">
    <property type="component" value="Unassembled WGS sequence"/>
</dbReference>
<evidence type="ECO:0000256" key="6">
    <source>
        <dbReference type="ARBA" id="ARBA00022723"/>
    </source>
</evidence>